<dbReference type="AlphaFoldDB" id="A0A0H3ZW43"/>
<protein>
    <submittedName>
        <fullName evidence="2">Uncharacterized protein</fullName>
    </submittedName>
</protein>
<dbReference type="EMBL" id="KP795561">
    <property type="protein sequence ID" value="AKN38089.1"/>
    <property type="molecule type" value="Genomic_DNA"/>
</dbReference>
<sequence length="93" mass="10445">MAKAKLRIFITLKTDKRSPFANQRLRPSDNRSGQPEHGQCQGVNQSENTHENAHLAFIGSLVQCPEPGLYRRIERFGGARACHDALPSCAKWE</sequence>
<evidence type="ECO:0000256" key="1">
    <source>
        <dbReference type="SAM" id="MobiDB-lite"/>
    </source>
</evidence>
<feature type="region of interest" description="Disordered" evidence="1">
    <location>
        <begin position="19"/>
        <end position="46"/>
    </location>
</feature>
<proteinExistence type="predicted"/>
<accession>A0A0H3ZW43</accession>
<organism evidence="2">
    <name type="scientific">Vibrio splendidus</name>
    <dbReference type="NCBI Taxonomy" id="29497"/>
    <lineage>
        <taxon>Bacteria</taxon>
        <taxon>Pseudomonadati</taxon>
        <taxon>Pseudomonadota</taxon>
        <taxon>Gammaproteobacteria</taxon>
        <taxon>Vibrionales</taxon>
        <taxon>Vibrionaceae</taxon>
        <taxon>Vibrio</taxon>
    </lineage>
</organism>
<name>A0A0H3ZW43_VIBSP</name>
<reference evidence="2" key="1">
    <citation type="journal article" date="2015" name="MBio">
        <title>Eco-Evolutionary Dynamics of Episomes among Ecologically Cohesive Bacterial Populations.</title>
        <authorList>
            <person name="Xue H."/>
            <person name="Cordero O.X."/>
            <person name="Camas F.M."/>
            <person name="Trimble W."/>
            <person name="Meyer F."/>
            <person name="Guglielmini J."/>
            <person name="Rocha E.P."/>
            <person name="Polz M.F."/>
        </authorList>
    </citation>
    <scope>NUCLEOTIDE SEQUENCE</scope>
    <source>
        <strain evidence="2">1F_145</strain>
    </source>
</reference>
<evidence type="ECO:0000313" key="2">
    <source>
        <dbReference type="EMBL" id="AKN38089.1"/>
    </source>
</evidence>